<keyword evidence="3" id="KW-1185">Reference proteome</keyword>
<evidence type="ECO:0000313" key="1">
    <source>
        <dbReference type="EMBL" id="PNR32181.1"/>
    </source>
</evidence>
<sequence>MCDTGMNAVAHLHKERKYLLLYSILTYKGLI</sequence>
<dbReference type="AlphaFoldDB" id="A0A2K1ISC6"/>
<dbReference type="Proteomes" id="UP000006727">
    <property type="component" value="Chromosome 21"/>
</dbReference>
<reference evidence="2" key="3">
    <citation type="submission" date="2020-12" db="UniProtKB">
        <authorList>
            <consortium name="EnsemblPlants"/>
        </authorList>
    </citation>
    <scope>IDENTIFICATION</scope>
</reference>
<name>A0A2K1ISC6_PHYPA</name>
<evidence type="ECO:0000313" key="2">
    <source>
        <dbReference type="EnsemblPlants" id="Pp3c21_17190V3.1"/>
    </source>
</evidence>
<dbReference type="InParanoid" id="A0A2K1ISC6"/>
<evidence type="ECO:0000313" key="3">
    <source>
        <dbReference type="Proteomes" id="UP000006727"/>
    </source>
</evidence>
<gene>
    <name evidence="1" type="ORF">PHYPA_026307</name>
</gene>
<protein>
    <submittedName>
        <fullName evidence="1 2">Uncharacterized protein</fullName>
    </submittedName>
</protein>
<reference evidence="1 3" key="2">
    <citation type="journal article" date="2018" name="Plant J.">
        <title>The Physcomitrella patens chromosome-scale assembly reveals moss genome structure and evolution.</title>
        <authorList>
            <person name="Lang D."/>
            <person name="Ullrich K.K."/>
            <person name="Murat F."/>
            <person name="Fuchs J."/>
            <person name="Jenkins J."/>
            <person name="Haas F.B."/>
            <person name="Piednoel M."/>
            <person name="Gundlach H."/>
            <person name="Van Bel M."/>
            <person name="Meyberg R."/>
            <person name="Vives C."/>
            <person name="Morata J."/>
            <person name="Symeonidi A."/>
            <person name="Hiss M."/>
            <person name="Muchero W."/>
            <person name="Kamisugi Y."/>
            <person name="Saleh O."/>
            <person name="Blanc G."/>
            <person name="Decker E.L."/>
            <person name="van Gessel N."/>
            <person name="Grimwood J."/>
            <person name="Hayes R.D."/>
            <person name="Graham S.W."/>
            <person name="Gunter L.E."/>
            <person name="McDaniel S.F."/>
            <person name="Hoernstein S.N.W."/>
            <person name="Larsson A."/>
            <person name="Li F.W."/>
            <person name="Perroud P.F."/>
            <person name="Phillips J."/>
            <person name="Ranjan P."/>
            <person name="Rokshar D.S."/>
            <person name="Rothfels C.J."/>
            <person name="Schneider L."/>
            <person name="Shu S."/>
            <person name="Stevenson D.W."/>
            <person name="Thummler F."/>
            <person name="Tillich M."/>
            <person name="Villarreal Aguilar J.C."/>
            <person name="Widiez T."/>
            <person name="Wong G.K."/>
            <person name="Wymore A."/>
            <person name="Zhang Y."/>
            <person name="Zimmer A.D."/>
            <person name="Quatrano R.S."/>
            <person name="Mayer K.F.X."/>
            <person name="Goodstein D."/>
            <person name="Casacuberta J.M."/>
            <person name="Vandepoele K."/>
            <person name="Reski R."/>
            <person name="Cuming A.C."/>
            <person name="Tuskan G.A."/>
            <person name="Maumus F."/>
            <person name="Salse J."/>
            <person name="Schmutz J."/>
            <person name="Rensing S.A."/>
        </authorList>
    </citation>
    <scope>NUCLEOTIDE SEQUENCE [LARGE SCALE GENOMIC DNA]</scope>
    <source>
        <strain evidence="2 3">cv. Gransden 2004</strain>
    </source>
</reference>
<dbReference type="EMBL" id="ABEU02000021">
    <property type="protein sequence ID" value="PNR32181.1"/>
    <property type="molecule type" value="Genomic_DNA"/>
</dbReference>
<organism evidence="1">
    <name type="scientific">Physcomitrium patens</name>
    <name type="common">Spreading-leaved earth moss</name>
    <name type="synonym">Physcomitrella patens</name>
    <dbReference type="NCBI Taxonomy" id="3218"/>
    <lineage>
        <taxon>Eukaryota</taxon>
        <taxon>Viridiplantae</taxon>
        <taxon>Streptophyta</taxon>
        <taxon>Embryophyta</taxon>
        <taxon>Bryophyta</taxon>
        <taxon>Bryophytina</taxon>
        <taxon>Bryopsida</taxon>
        <taxon>Funariidae</taxon>
        <taxon>Funariales</taxon>
        <taxon>Funariaceae</taxon>
        <taxon>Physcomitrium</taxon>
    </lineage>
</organism>
<accession>A0A2K1ISC6</accession>
<dbReference type="Gramene" id="Pp3c21_17190V3.1">
    <property type="protein sequence ID" value="Pp3c21_17190V3.1"/>
    <property type="gene ID" value="Pp3c21_17190"/>
</dbReference>
<dbReference type="EnsemblPlants" id="Pp3c21_17190V3.1">
    <property type="protein sequence ID" value="Pp3c21_17190V3.1"/>
    <property type="gene ID" value="Pp3c21_17190"/>
</dbReference>
<proteinExistence type="predicted"/>
<reference evidence="1 3" key="1">
    <citation type="journal article" date="2008" name="Science">
        <title>The Physcomitrella genome reveals evolutionary insights into the conquest of land by plants.</title>
        <authorList>
            <person name="Rensing S."/>
            <person name="Lang D."/>
            <person name="Zimmer A."/>
            <person name="Terry A."/>
            <person name="Salamov A."/>
            <person name="Shapiro H."/>
            <person name="Nishiyama T."/>
            <person name="Perroud P.-F."/>
            <person name="Lindquist E."/>
            <person name="Kamisugi Y."/>
            <person name="Tanahashi T."/>
            <person name="Sakakibara K."/>
            <person name="Fujita T."/>
            <person name="Oishi K."/>
            <person name="Shin-I T."/>
            <person name="Kuroki Y."/>
            <person name="Toyoda A."/>
            <person name="Suzuki Y."/>
            <person name="Hashimoto A."/>
            <person name="Yamaguchi K."/>
            <person name="Sugano A."/>
            <person name="Kohara Y."/>
            <person name="Fujiyama A."/>
            <person name="Anterola A."/>
            <person name="Aoki S."/>
            <person name="Ashton N."/>
            <person name="Barbazuk W.B."/>
            <person name="Barker E."/>
            <person name="Bennetzen J."/>
            <person name="Bezanilla M."/>
            <person name="Blankenship R."/>
            <person name="Cho S.H."/>
            <person name="Dutcher S."/>
            <person name="Estelle M."/>
            <person name="Fawcett J.A."/>
            <person name="Gundlach H."/>
            <person name="Hanada K."/>
            <person name="Heyl A."/>
            <person name="Hicks K.A."/>
            <person name="Hugh J."/>
            <person name="Lohr M."/>
            <person name="Mayer K."/>
            <person name="Melkozernov A."/>
            <person name="Murata T."/>
            <person name="Nelson D."/>
            <person name="Pils B."/>
            <person name="Prigge M."/>
            <person name="Reiss B."/>
            <person name="Renner T."/>
            <person name="Rombauts S."/>
            <person name="Rushton P."/>
            <person name="Sanderfoot A."/>
            <person name="Schween G."/>
            <person name="Shiu S.-H."/>
            <person name="Stueber K."/>
            <person name="Theodoulou F.L."/>
            <person name="Tu H."/>
            <person name="Van de Peer Y."/>
            <person name="Verrier P.J."/>
            <person name="Waters E."/>
            <person name="Wood A."/>
            <person name="Yang L."/>
            <person name="Cove D."/>
            <person name="Cuming A."/>
            <person name="Hasebe M."/>
            <person name="Lucas S."/>
            <person name="Mishler D.B."/>
            <person name="Reski R."/>
            <person name="Grigoriev I."/>
            <person name="Quatrano R.S."/>
            <person name="Boore J.L."/>
        </authorList>
    </citation>
    <scope>NUCLEOTIDE SEQUENCE [LARGE SCALE GENOMIC DNA]</scope>
    <source>
        <strain evidence="2 3">cv. Gransden 2004</strain>
    </source>
</reference>